<dbReference type="InterPro" id="IPR052709">
    <property type="entry name" value="Transposase-MT_Hybrid"/>
</dbReference>
<proteinExistence type="predicted"/>
<gene>
    <name evidence="1" type="ORF">NPIL_650511</name>
</gene>
<accession>A0A8X6Q7R8</accession>
<reference evidence="1" key="1">
    <citation type="submission" date="2020-08" db="EMBL/GenBank/DDBJ databases">
        <title>Multicomponent nature underlies the extraordinary mechanical properties of spider dragline silk.</title>
        <authorList>
            <person name="Kono N."/>
            <person name="Nakamura H."/>
            <person name="Mori M."/>
            <person name="Yoshida Y."/>
            <person name="Ohtoshi R."/>
            <person name="Malay A.D."/>
            <person name="Moran D.A.P."/>
            <person name="Tomita M."/>
            <person name="Numata K."/>
            <person name="Arakawa K."/>
        </authorList>
    </citation>
    <scope>NUCLEOTIDE SEQUENCE</scope>
</reference>
<protein>
    <submittedName>
        <fullName evidence="1">Putative transposase</fullName>
    </submittedName>
</protein>
<dbReference type="Proteomes" id="UP000887013">
    <property type="component" value="Unassembled WGS sequence"/>
</dbReference>
<dbReference type="EMBL" id="BMAW01077110">
    <property type="protein sequence ID" value="GFU04668.1"/>
    <property type="molecule type" value="Genomic_DNA"/>
</dbReference>
<comment type="caution">
    <text evidence="1">The sequence shown here is derived from an EMBL/GenBank/DDBJ whole genome shotgun (WGS) entry which is preliminary data.</text>
</comment>
<evidence type="ECO:0000313" key="2">
    <source>
        <dbReference type="Proteomes" id="UP000887013"/>
    </source>
</evidence>
<dbReference type="InterPro" id="IPR036397">
    <property type="entry name" value="RNaseH_sf"/>
</dbReference>
<dbReference type="Gene3D" id="3.30.420.10">
    <property type="entry name" value="Ribonuclease H-like superfamily/Ribonuclease H"/>
    <property type="match status" value="1"/>
</dbReference>
<dbReference type="Pfam" id="PF01359">
    <property type="entry name" value="Transposase_1"/>
    <property type="match status" value="1"/>
</dbReference>
<keyword evidence="2" id="KW-1185">Reference proteome</keyword>
<dbReference type="GO" id="GO:0003676">
    <property type="term" value="F:nucleic acid binding"/>
    <property type="evidence" value="ECO:0007669"/>
    <property type="project" value="InterPro"/>
</dbReference>
<name>A0A8X6Q7R8_NEPPI</name>
<evidence type="ECO:0000313" key="1">
    <source>
        <dbReference type="EMBL" id="GFU04668.1"/>
    </source>
</evidence>
<dbReference type="PANTHER" id="PTHR46060:SF1">
    <property type="entry name" value="MARINER MOS1 TRANSPOSASE-LIKE PROTEIN"/>
    <property type="match status" value="1"/>
</dbReference>
<dbReference type="InterPro" id="IPR001888">
    <property type="entry name" value="Transposase_1"/>
</dbReference>
<sequence>MVYLVFLSTHLETKTRWVPRRLIAANKTKRSDISQRLLDCFKWEGDTFLSRIVVANETWIHHYEHESIRRSVERKHSRSQGMKKFKATQAAEKVMLSLFWDDKDPILDDQLDRGTSVNGARYSDLLANKLKPAIVARPRSLKFPHFKLLKESLRGCRFASGMNDWDAVQKWLYDQPKTFEQKGLRKLVARWIKCIAQGGDKNKIEKNVSLLNKVVERKVDMIPNFRGHASIEVNEEREDDLSEFKQICLISCF</sequence>
<organism evidence="1 2">
    <name type="scientific">Nephila pilipes</name>
    <name type="common">Giant wood spider</name>
    <name type="synonym">Nephila maculata</name>
    <dbReference type="NCBI Taxonomy" id="299642"/>
    <lineage>
        <taxon>Eukaryota</taxon>
        <taxon>Metazoa</taxon>
        <taxon>Ecdysozoa</taxon>
        <taxon>Arthropoda</taxon>
        <taxon>Chelicerata</taxon>
        <taxon>Arachnida</taxon>
        <taxon>Araneae</taxon>
        <taxon>Araneomorphae</taxon>
        <taxon>Entelegynae</taxon>
        <taxon>Araneoidea</taxon>
        <taxon>Nephilidae</taxon>
        <taxon>Nephila</taxon>
    </lineage>
</organism>
<dbReference type="PANTHER" id="PTHR46060">
    <property type="entry name" value="MARINER MOS1 TRANSPOSASE-LIKE PROTEIN"/>
    <property type="match status" value="1"/>
</dbReference>
<dbReference type="OrthoDB" id="6371477at2759"/>
<dbReference type="AlphaFoldDB" id="A0A8X6Q7R8"/>